<dbReference type="GO" id="GO:0009097">
    <property type="term" value="P:isoleucine biosynthetic process"/>
    <property type="evidence" value="ECO:0007669"/>
    <property type="project" value="TreeGrafter"/>
</dbReference>
<dbReference type="PROSITE" id="PS00165">
    <property type="entry name" value="DEHYDRATASE_SER_THR"/>
    <property type="match status" value="1"/>
</dbReference>
<accession>M0FI49</accession>
<name>M0FI49_9EURY</name>
<keyword evidence="2" id="KW-0663">Pyridoxal phosphate</keyword>
<gene>
    <name evidence="6" type="ORF">C467_04660</name>
</gene>
<dbReference type="AlphaFoldDB" id="M0FI49"/>
<dbReference type="PANTHER" id="PTHR48078:SF6">
    <property type="entry name" value="L-THREONINE DEHYDRATASE CATABOLIC TDCB"/>
    <property type="match status" value="1"/>
</dbReference>
<dbReference type="RefSeq" id="WP_008582285.1">
    <property type="nucleotide sequence ID" value="NZ_AOJO01000021.1"/>
</dbReference>
<evidence type="ECO:0000256" key="3">
    <source>
        <dbReference type="ARBA" id="ARBA00023239"/>
    </source>
</evidence>
<feature type="region of interest" description="Disordered" evidence="4">
    <location>
        <begin position="79"/>
        <end position="112"/>
    </location>
</feature>
<sequence length="418" mass="43071">MGTSGPSDRGTPTPRRLRCPDCGETYRDRWRCRCGAPLAFADAPGPEGTPPDPASFDARDGLWAFGDLLAVGDDPADRVTLGEGMTPLVDADGGRESSGGAASESDDDGASDFDPWNASFKLEYVFPTGSFKDRGATATLTRARELGVERVVEDSSGNAGAAIATYAARAGIGAEIYVPAGVKESKLRAIRRAGAEAVRIEGSRQDVTDACVAALGEAESDADGGGSGTAADDGSAAWYASHAWNPAFFEGTATAAYEIALQRDWDAPDAVVTPLGHGTLFLGVHRGFRRLERAGWIDAVPRLYGAQAAGVAPVVESLHGPEAAHPDGAVNDAADGIQIAEPVRGAEIRAAIDATGGDALAVTEAAATRELDRLHAAGFYTEPTCAVAPAALRTLRERGAIGPDEDVVVPLTGSGLKG</sequence>
<dbReference type="InterPro" id="IPR036052">
    <property type="entry name" value="TrpB-like_PALP_sf"/>
</dbReference>
<evidence type="ECO:0000313" key="6">
    <source>
        <dbReference type="EMBL" id="ELZ58927.1"/>
    </source>
</evidence>
<dbReference type="EMBL" id="AOJO01000021">
    <property type="protein sequence ID" value="ELZ58927.1"/>
    <property type="molecule type" value="Genomic_DNA"/>
</dbReference>
<dbReference type="Pfam" id="PF00291">
    <property type="entry name" value="PALP"/>
    <property type="match status" value="1"/>
</dbReference>
<evidence type="ECO:0000259" key="5">
    <source>
        <dbReference type="Pfam" id="PF00291"/>
    </source>
</evidence>
<dbReference type="GO" id="GO:0006567">
    <property type="term" value="P:L-threonine catabolic process"/>
    <property type="evidence" value="ECO:0007669"/>
    <property type="project" value="TreeGrafter"/>
</dbReference>
<dbReference type="GO" id="GO:0004794">
    <property type="term" value="F:threonine deaminase activity"/>
    <property type="evidence" value="ECO:0007669"/>
    <property type="project" value="TreeGrafter"/>
</dbReference>
<dbReference type="GeneID" id="72712788"/>
<dbReference type="InterPro" id="IPR050147">
    <property type="entry name" value="Ser/Thr_Dehydratase"/>
</dbReference>
<dbReference type="InterPro" id="IPR000634">
    <property type="entry name" value="Ser/Thr_deHydtase_PyrdxlP-BS"/>
</dbReference>
<keyword evidence="7" id="KW-1185">Reference proteome</keyword>
<dbReference type="InterPro" id="IPR001926">
    <property type="entry name" value="TrpB-like_PALP"/>
</dbReference>
<dbReference type="CDD" id="cd00350">
    <property type="entry name" value="rubredoxin_like"/>
    <property type="match status" value="1"/>
</dbReference>
<dbReference type="OrthoDB" id="85597at2157"/>
<dbReference type="GO" id="GO:0003941">
    <property type="term" value="F:L-serine ammonia-lyase activity"/>
    <property type="evidence" value="ECO:0007669"/>
    <property type="project" value="TreeGrafter"/>
</dbReference>
<dbReference type="Gene3D" id="3.40.50.1100">
    <property type="match status" value="2"/>
</dbReference>
<dbReference type="GO" id="GO:0030170">
    <property type="term" value="F:pyridoxal phosphate binding"/>
    <property type="evidence" value="ECO:0007669"/>
    <property type="project" value="InterPro"/>
</dbReference>
<comment type="cofactor">
    <cofactor evidence="1">
        <name>pyridoxal 5'-phosphate</name>
        <dbReference type="ChEBI" id="CHEBI:597326"/>
    </cofactor>
</comment>
<comment type="caution">
    <text evidence="6">The sequence shown here is derived from an EMBL/GenBank/DDBJ whole genome shotgun (WGS) entry which is preliminary data.</text>
</comment>
<keyword evidence="3" id="KW-0456">Lyase</keyword>
<evidence type="ECO:0000313" key="7">
    <source>
        <dbReference type="Proteomes" id="UP000011689"/>
    </source>
</evidence>
<evidence type="ECO:0000256" key="4">
    <source>
        <dbReference type="SAM" id="MobiDB-lite"/>
    </source>
</evidence>
<feature type="domain" description="Tryptophan synthase beta chain-like PALP" evidence="5">
    <location>
        <begin position="119"/>
        <end position="413"/>
    </location>
</feature>
<dbReference type="PATRIC" id="fig|1227481.4.peg.912"/>
<dbReference type="SUPFAM" id="SSF53686">
    <property type="entry name" value="Tryptophan synthase beta subunit-like PLP-dependent enzymes"/>
    <property type="match status" value="1"/>
</dbReference>
<organism evidence="6 7">
    <name type="scientific">Halorubrum hochstenium ATCC 700873</name>
    <dbReference type="NCBI Taxonomy" id="1227481"/>
    <lineage>
        <taxon>Archaea</taxon>
        <taxon>Methanobacteriati</taxon>
        <taxon>Methanobacteriota</taxon>
        <taxon>Stenosarchaea group</taxon>
        <taxon>Halobacteria</taxon>
        <taxon>Halobacteriales</taxon>
        <taxon>Haloferacaceae</taxon>
        <taxon>Halorubrum</taxon>
    </lineage>
</organism>
<proteinExistence type="predicted"/>
<dbReference type="Proteomes" id="UP000011689">
    <property type="component" value="Unassembled WGS sequence"/>
</dbReference>
<protein>
    <submittedName>
        <fullName evidence="6">Threonine synthase</fullName>
    </submittedName>
</protein>
<dbReference type="PANTHER" id="PTHR48078">
    <property type="entry name" value="THREONINE DEHYDRATASE, MITOCHONDRIAL-RELATED"/>
    <property type="match status" value="1"/>
</dbReference>
<dbReference type="STRING" id="1227481.C467_04660"/>
<reference evidence="6 7" key="1">
    <citation type="journal article" date="2014" name="PLoS Genet.">
        <title>Phylogenetically driven sequencing of extremely halophilic archaea reveals strategies for static and dynamic osmo-response.</title>
        <authorList>
            <person name="Becker E.A."/>
            <person name="Seitzer P.M."/>
            <person name="Tritt A."/>
            <person name="Larsen D."/>
            <person name="Krusor M."/>
            <person name="Yao A.I."/>
            <person name="Wu D."/>
            <person name="Madern D."/>
            <person name="Eisen J.A."/>
            <person name="Darling A.E."/>
            <person name="Facciotti M.T."/>
        </authorList>
    </citation>
    <scope>NUCLEOTIDE SEQUENCE [LARGE SCALE GENOMIC DNA]</scope>
    <source>
        <strain evidence="6 7">ATCC 700873</strain>
    </source>
</reference>
<evidence type="ECO:0000256" key="2">
    <source>
        <dbReference type="ARBA" id="ARBA00022898"/>
    </source>
</evidence>
<evidence type="ECO:0000256" key="1">
    <source>
        <dbReference type="ARBA" id="ARBA00001933"/>
    </source>
</evidence>
<dbReference type="GO" id="GO:0006565">
    <property type="term" value="P:L-serine catabolic process"/>
    <property type="evidence" value="ECO:0007669"/>
    <property type="project" value="TreeGrafter"/>
</dbReference>
<feature type="region of interest" description="Disordered" evidence="4">
    <location>
        <begin position="1"/>
        <end position="20"/>
    </location>
</feature>